<accession>A0ACB8M5L7</accession>
<dbReference type="EMBL" id="CM039172">
    <property type="protein sequence ID" value="KAH9780953.1"/>
    <property type="molecule type" value="Genomic_DNA"/>
</dbReference>
<keyword evidence="2" id="KW-1185">Reference proteome</keyword>
<evidence type="ECO:0000313" key="2">
    <source>
        <dbReference type="Proteomes" id="UP000829398"/>
    </source>
</evidence>
<gene>
    <name evidence="1" type="ORF">KPL71_008273</name>
</gene>
<organism evidence="1 2">
    <name type="scientific">Citrus sinensis</name>
    <name type="common">Sweet orange</name>
    <name type="synonym">Citrus aurantium var. sinensis</name>
    <dbReference type="NCBI Taxonomy" id="2711"/>
    <lineage>
        <taxon>Eukaryota</taxon>
        <taxon>Viridiplantae</taxon>
        <taxon>Streptophyta</taxon>
        <taxon>Embryophyta</taxon>
        <taxon>Tracheophyta</taxon>
        <taxon>Spermatophyta</taxon>
        <taxon>Magnoliopsida</taxon>
        <taxon>eudicotyledons</taxon>
        <taxon>Gunneridae</taxon>
        <taxon>Pentapetalae</taxon>
        <taxon>rosids</taxon>
        <taxon>malvids</taxon>
        <taxon>Sapindales</taxon>
        <taxon>Rutaceae</taxon>
        <taxon>Aurantioideae</taxon>
        <taxon>Citrus</taxon>
    </lineage>
</organism>
<comment type="caution">
    <text evidence="1">The sequence shown here is derived from an EMBL/GenBank/DDBJ whole genome shotgun (WGS) entry which is preliminary data.</text>
</comment>
<dbReference type="Proteomes" id="UP000829398">
    <property type="component" value="Chromosome 3"/>
</dbReference>
<reference evidence="2" key="1">
    <citation type="journal article" date="2023" name="Hortic. Res.">
        <title>A chromosome-level phased genome enabling allele-level studies in sweet orange: a case study on citrus Huanglongbing tolerance.</title>
        <authorList>
            <person name="Wu B."/>
            <person name="Yu Q."/>
            <person name="Deng Z."/>
            <person name="Duan Y."/>
            <person name="Luo F."/>
            <person name="Gmitter F. Jr."/>
        </authorList>
    </citation>
    <scope>NUCLEOTIDE SEQUENCE [LARGE SCALE GENOMIC DNA]</scope>
    <source>
        <strain evidence="2">cv. Valencia</strain>
    </source>
</reference>
<sequence>MNGNGKASVSKELDAKHSKILEGLLKLPENRECADCGSKAPRWASVNLGIFICMQCSGIHRSLGVHISKVRSTTLDTWLPEQVAFMQSMGNEKSNKFWEAELPPNFDRSRIEKFIRTKYEERKWVQKGATQPTTKAVQINNNVSKFLEGLKRAPPPTVGRSRGVMTMVLLANSLYFFTNEAIAGCFIMGSLDMNEKAAAPIPPRVPPSVAEVQVPTNNKNGTTDLYTLLYVNNVQQEYTIAPPSRWATFDCKTQTSYYTCFI</sequence>
<evidence type="ECO:0000313" key="1">
    <source>
        <dbReference type="EMBL" id="KAH9780953.1"/>
    </source>
</evidence>
<name>A0ACB8M5L7_CITSI</name>
<proteinExistence type="predicted"/>
<protein>
    <submittedName>
        <fullName evidence="1">ADP-ribosylation factor GTPase-activating protein AGD15</fullName>
    </submittedName>
</protein>